<sequence length="508" mass="57872">MLTVILFTTIISQSFSARILGIASAPCYSHQVVFQTLWKELSLRGHQLTVLTTYPLNDPHLVNLTEIDLHSTGEAWKRVNMFDVLTRGMQYAFNIGWNISNQLMHEQLSNAQVQELIKNNNEIFDLLIVEATFPTMYAFSVRYNCPAIAISSLDAPSRNLDIMGNPSHPVLNPYFLLPFSGKLNFWERLVSSAFSIYMRYFNSYHFFPMQEEIMKNYFGNDYPSVKDITKNITLLFTNTNPILHEVRPQLPSIISIGGGIHLKSSEELPKNLATYLDDAQGGFIYFSLGTSVASNNLPKSVLNVILETFRELPYTVVWKYEDKYLPEKSENVLISKWFPQQAVLRHPNIKLFITQGGLQSLEEAIYNHVPIIGVPVMGDQHQNIKKIVNKGLGLQIDLLSLEKKAFKNAILEVISNPKYRQNIQDLAKIALDQPMTALERAVWWTEYVLRNNGAKHLRSPAVDLPTYQYVGFAFSTNFSKTSTLQTEEELSTLKVYSKQDQNITVSVL</sequence>
<dbReference type="InterPro" id="IPR050271">
    <property type="entry name" value="UDP-glycosyltransferase"/>
</dbReference>
<dbReference type="GO" id="GO:0016020">
    <property type="term" value="C:membrane"/>
    <property type="evidence" value="ECO:0007669"/>
    <property type="project" value="UniProtKB-SubCell"/>
</dbReference>
<dbReference type="PROSITE" id="PS00375">
    <property type="entry name" value="UDPGT"/>
    <property type="match status" value="1"/>
</dbReference>
<protein>
    <recommendedName>
        <fullName evidence="5">UDP-glucuronosyltransferase</fullName>
        <ecNumber evidence="5">2.4.1.17</ecNumber>
    </recommendedName>
</protein>
<dbReference type="GO" id="GO:0015020">
    <property type="term" value="F:glucuronosyltransferase activity"/>
    <property type="evidence" value="ECO:0007669"/>
    <property type="project" value="UniProtKB-EC"/>
</dbReference>
<comment type="subcellular location">
    <subcellularLocation>
        <location evidence="5">Membrane</location>
        <topology evidence="5">Single-pass membrane protein</topology>
    </subcellularLocation>
</comment>
<dbReference type="CDD" id="cd03784">
    <property type="entry name" value="GT1_Gtf-like"/>
    <property type="match status" value="1"/>
</dbReference>
<feature type="chain" id="PRO_5035487968" description="UDP-glucuronosyltransferase" evidence="5">
    <location>
        <begin position="17"/>
        <end position="508"/>
    </location>
</feature>
<keyword evidence="5" id="KW-0732">Signal</keyword>
<dbReference type="EC" id="2.4.1.17" evidence="5"/>
<organism evidence="6 7">
    <name type="scientific">Ignelater luminosus</name>
    <name type="common">Cucubano</name>
    <name type="synonym">Pyrophorus luminosus</name>
    <dbReference type="NCBI Taxonomy" id="2038154"/>
    <lineage>
        <taxon>Eukaryota</taxon>
        <taxon>Metazoa</taxon>
        <taxon>Ecdysozoa</taxon>
        <taxon>Arthropoda</taxon>
        <taxon>Hexapoda</taxon>
        <taxon>Insecta</taxon>
        <taxon>Pterygota</taxon>
        <taxon>Neoptera</taxon>
        <taxon>Endopterygota</taxon>
        <taxon>Coleoptera</taxon>
        <taxon>Polyphaga</taxon>
        <taxon>Elateriformia</taxon>
        <taxon>Elateroidea</taxon>
        <taxon>Elateridae</taxon>
        <taxon>Agrypninae</taxon>
        <taxon>Pyrophorini</taxon>
        <taxon>Ignelater</taxon>
    </lineage>
</organism>
<dbReference type="Gene3D" id="3.40.50.2000">
    <property type="entry name" value="Glycogen Phosphorylase B"/>
    <property type="match status" value="1"/>
</dbReference>
<evidence type="ECO:0000256" key="3">
    <source>
        <dbReference type="ARBA" id="ARBA00022679"/>
    </source>
</evidence>
<gene>
    <name evidence="6" type="ORF">ILUMI_03060</name>
</gene>
<dbReference type="Pfam" id="PF00201">
    <property type="entry name" value="UDPGT"/>
    <property type="match status" value="1"/>
</dbReference>
<dbReference type="OrthoDB" id="5835829at2759"/>
<keyword evidence="2 4" id="KW-0328">Glycosyltransferase</keyword>
<keyword evidence="3 4" id="KW-0808">Transferase</keyword>
<dbReference type="AlphaFoldDB" id="A0A8K0DFA5"/>
<evidence type="ECO:0000256" key="1">
    <source>
        <dbReference type="ARBA" id="ARBA00009995"/>
    </source>
</evidence>
<comment type="similarity">
    <text evidence="1 4">Belongs to the UDP-glycosyltransferase family.</text>
</comment>
<reference evidence="6" key="1">
    <citation type="submission" date="2019-08" db="EMBL/GenBank/DDBJ databases">
        <title>The genome of the North American firefly Photinus pyralis.</title>
        <authorList>
            <consortium name="Photinus pyralis genome working group"/>
            <person name="Fallon T.R."/>
            <person name="Sander Lower S.E."/>
            <person name="Weng J.-K."/>
        </authorList>
    </citation>
    <scope>NUCLEOTIDE SEQUENCE</scope>
    <source>
        <strain evidence="6">TRF0915ILg1</strain>
        <tissue evidence="6">Whole body</tissue>
    </source>
</reference>
<evidence type="ECO:0000256" key="5">
    <source>
        <dbReference type="RuleBase" id="RU362059"/>
    </source>
</evidence>
<evidence type="ECO:0000313" key="7">
    <source>
        <dbReference type="Proteomes" id="UP000801492"/>
    </source>
</evidence>
<dbReference type="PANTHER" id="PTHR48043">
    <property type="entry name" value="EG:EG0003.4 PROTEIN-RELATED"/>
    <property type="match status" value="1"/>
</dbReference>
<dbReference type="EMBL" id="VTPC01001101">
    <property type="protein sequence ID" value="KAF2903124.1"/>
    <property type="molecule type" value="Genomic_DNA"/>
</dbReference>
<dbReference type="FunFam" id="3.40.50.2000:FF:000050">
    <property type="entry name" value="UDP-glucuronosyltransferase"/>
    <property type="match status" value="1"/>
</dbReference>
<dbReference type="Proteomes" id="UP000801492">
    <property type="component" value="Unassembled WGS sequence"/>
</dbReference>
<keyword evidence="7" id="KW-1185">Reference proteome</keyword>
<dbReference type="InterPro" id="IPR035595">
    <property type="entry name" value="UDP_glycos_trans_CS"/>
</dbReference>
<dbReference type="InterPro" id="IPR002213">
    <property type="entry name" value="UDP_glucos_trans"/>
</dbReference>
<name>A0A8K0DFA5_IGNLU</name>
<comment type="caution">
    <text evidence="6">The sequence shown here is derived from an EMBL/GenBank/DDBJ whole genome shotgun (WGS) entry which is preliminary data.</text>
</comment>
<proteinExistence type="inferred from homology"/>
<comment type="catalytic activity">
    <reaction evidence="5">
        <text>glucuronate acceptor + UDP-alpha-D-glucuronate = acceptor beta-D-glucuronoside + UDP + H(+)</text>
        <dbReference type="Rhea" id="RHEA:21032"/>
        <dbReference type="ChEBI" id="CHEBI:15378"/>
        <dbReference type="ChEBI" id="CHEBI:58052"/>
        <dbReference type="ChEBI" id="CHEBI:58223"/>
        <dbReference type="ChEBI" id="CHEBI:132367"/>
        <dbReference type="ChEBI" id="CHEBI:132368"/>
        <dbReference type="EC" id="2.4.1.17"/>
    </reaction>
</comment>
<dbReference type="PANTHER" id="PTHR48043:SF159">
    <property type="entry name" value="EG:EG0003.4 PROTEIN-RELATED"/>
    <property type="match status" value="1"/>
</dbReference>
<feature type="signal peptide" evidence="5">
    <location>
        <begin position="1"/>
        <end position="16"/>
    </location>
</feature>
<evidence type="ECO:0000256" key="4">
    <source>
        <dbReference type="RuleBase" id="RU003718"/>
    </source>
</evidence>
<accession>A0A8K0DFA5</accession>
<evidence type="ECO:0000313" key="6">
    <source>
        <dbReference type="EMBL" id="KAF2903124.1"/>
    </source>
</evidence>
<dbReference type="SUPFAM" id="SSF53756">
    <property type="entry name" value="UDP-Glycosyltransferase/glycogen phosphorylase"/>
    <property type="match status" value="1"/>
</dbReference>
<evidence type="ECO:0000256" key="2">
    <source>
        <dbReference type="ARBA" id="ARBA00022676"/>
    </source>
</evidence>